<sequence>MAASRWERLALRAAGSETASIPVFLYGTAWKKDGTSDLVYRALCNGFKGVDTAAQPKHYREDLVGDGIRRALSEGKVQREDIYIQTKYTSVGGQDPDNMPYNPSASIREQVHTSIKSSLRNLRPSDDLDSENNAYLDALVLHSPLPTMEQTLEAWKACEEYVPDKIRHLGISNCPLPVLTTLHQTVKVKPAVVQNRFYRGTCFDAGLRRFCRENSIIYQSFWTLTANPEVVYSAPVGELANRVGSTPQAAMYCFVLGLGNTVVLNGTKNEGRMVADLQALKKAEQFSMKHPEVWGQLQMRFNELIGEGGE</sequence>
<accession>A0AAF0DDR8</accession>
<evidence type="ECO:0000259" key="2">
    <source>
        <dbReference type="Pfam" id="PF00248"/>
    </source>
</evidence>
<evidence type="ECO:0000313" key="4">
    <source>
        <dbReference type="Proteomes" id="UP001219355"/>
    </source>
</evidence>
<name>A0AAF0DDR8_9EURO</name>
<organism evidence="3 4">
    <name type="scientific">Emydomyces testavorans</name>
    <dbReference type="NCBI Taxonomy" id="2070801"/>
    <lineage>
        <taxon>Eukaryota</taxon>
        <taxon>Fungi</taxon>
        <taxon>Dikarya</taxon>
        <taxon>Ascomycota</taxon>
        <taxon>Pezizomycotina</taxon>
        <taxon>Eurotiomycetes</taxon>
        <taxon>Eurotiomycetidae</taxon>
        <taxon>Onygenales</taxon>
        <taxon>Nannizziopsiaceae</taxon>
        <taxon>Emydomyces</taxon>
    </lineage>
</organism>
<keyword evidence="4" id="KW-1185">Reference proteome</keyword>
<dbReference type="SUPFAM" id="SSF51430">
    <property type="entry name" value="NAD(P)-linked oxidoreductase"/>
    <property type="match status" value="1"/>
</dbReference>
<dbReference type="PANTHER" id="PTHR43827:SF8">
    <property type="entry name" value="ALDO_KETO REDUCTASE FAMILY PROTEIN"/>
    <property type="match status" value="1"/>
</dbReference>
<dbReference type="EMBL" id="CP120627">
    <property type="protein sequence ID" value="WEW56254.1"/>
    <property type="molecule type" value="Genomic_DNA"/>
</dbReference>
<evidence type="ECO:0000313" key="3">
    <source>
        <dbReference type="EMBL" id="WEW56254.1"/>
    </source>
</evidence>
<dbReference type="Gene3D" id="3.20.20.100">
    <property type="entry name" value="NADP-dependent oxidoreductase domain"/>
    <property type="match status" value="1"/>
</dbReference>
<evidence type="ECO:0000256" key="1">
    <source>
        <dbReference type="ARBA" id="ARBA00023002"/>
    </source>
</evidence>
<dbReference type="PANTHER" id="PTHR43827">
    <property type="entry name" value="2,5-DIKETO-D-GLUCONIC ACID REDUCTASE"/>
    <property type="match status" value="1"/>
</dbReference>
<dbReference type="FunFam" id="3.20.20.100:FF:000045">
    <property type="entry name" value="Aldo-keto reductase (AKR), putative"/>
    <property type="match status" value="1"/>
</dbReference>
<gene>
    <name evidence="3" type="ORF">PRK78_001693</name>
</gene>
<protein>
    <recommendedName>
        <fullName evidence="2">NADP-dependent oxidoreductase domain-containing protein</fullName>
    </recommendedName>
</protein>
<reference evidence="3" key="1">
    <citation type="submission" date="2023-03" db="EMBL/GenBank/DDBJ databases">
        <title>Emydomyces testavorans Genome Sequence.</title>
        <authorList>
            <person name="Hoyer L."/>
        </authorList>
    </citation>
    <scope>NUCLEOTIDE SEQUENCE</scope>
    <source>
        <strain evidence="3">16-2883</strain>
    </source>
</reference>
<dbReference type="Pfam" id="PF00248">
    <property type="entry name" value="Aldo_ket_red"/>
    <property type="match status" value="1"/>
</dbReference>
<dbReference type="GO" id="GO:0016491">
    <property type="term" value="F:oxidoreductase activity"/>
    <property type="evidence" value="ECO:0007669"/>
    <property type="project" value="UniProtKB-KW"/>
</dbReference>
<dbReference type="InterPro" id="IPR020471">
    <property type="entry name" value="AKR"/>
</dbReference>
<dbReference type="InterPro" id="IPR023210">
    <property type="entry name" value="NADP_OxRdtase_dom"/>
</dbReference>
<dbReference type="Proteomes" id="UP001219355">
    <property type="component" value="Chromosome 1"/>
</dbReference>
<proteinExistence type="predicted"/>
<dbReference type="AlphaFoldDB" id="A0AAF0DDR8"/>
<keyword evidence="1" id="KW-0560">Oxidoreductase</keyword>
<dbReference type="InterPro" id="IPR036812">
    <property type="entry name" value="NAD(P)_OxRdtase_dom_sf"/>
</dbReference>
<feature type="domain" description="NADP-dependent oxidoreductase" evidence="2">
    <location>
        <begin position="32"/>
        <end position="217"/>
    </location>
</feature>